<accession>A0A7C4THK2</accession>
<protein>
    <submittedName>
        <fullName evidence="1">Uncharacterized protein</fullName>
    </submittedName>
</protein>
<gene>
    <name evidence="1" type="ORF">ENV60_08020</name>
</gene>
<comment type="caution">
    <text evidence="1">The sequence shown here is derived from an EMBL/GenBank/DDBJ whole genome shotgun (WGS) entry which is preliminary data.</text>
</comment>
<name>A0A7C4THK2_UNCW3</name>
<evidence type="ECO:0000313" key="1">
    <source>
        <dbReference type="EMBL" id="HGV98225.1"/>
    </source>
</evidence>
<reference evidence="1" key="1">
    <citation type="journal article" date="2020" name="mSystems">
        <title>Genome- and Community-Level Interaction Insights into Carbon Utilization and Element Cycling Functions of Hydrothermarchaeota in Hydrothermal Sediment.</title>
        <authorList>
            <person name="Zhou Z."/>
            <person name="Liu Y."/>
            <person name="Xu W."/>
            <person name="Pan J."/>
            <person name="Luo Z.H."/>
            <person name="Li M."/>
        </authorList>
    </citation>
    <scope>NUCLEOTIDE SEQUENCE [LARGE SCALE GENOMIC DNA]</scope>
    <source>
        <strain evidence="1">SpSt-774</strain>
    </source>
</reference>
<organism evidence="1">
    <name type="scientific">candidate division WOR-3 bacterium</name>
    <dbReference type="NCBI Taxonomy" id="2052148"/>
    <lineage>
        <taxon>Bacteria</taxon>
        <taxon>Bacteria division WOR-3</taxon>
    </lineage>
</organism>
<dbReference type="AlphaFoldDB" id="A0A7C4THK2"/>
<proteinExistence type="predicted"/>
<dbReference type="EMBL" id="DTGZ01000152">
    <property type="protein sequence ID" value="HGV98225.1"/>
    <property type="molecule type" value="Genomic_DNA"/>
</dbReference>
<sequence length="364" mass="42040">MNLIFTQLLSCIINFTLPGVVHQGDRIFYGNAHSLGLGGISIILEDGNNPASPGLHNNLFFSGTGLYYSGSEKRGLRVYDSYGNNIGISTISSNRLNKTNPNFASLYMPLKFLRFGMRYHADWDFNYLYRYEYRDDFYQIKKIVQDDYYGVVFSLAPVVAISTHFAKFGFEQDFLYGKIGREFKTVYPDGPDSIYKEENNFNGNRRKFGFILTPNIHLRLGYTFATKYSLKDKSDSLSYPLTHTIGFSYQPAGRVPTRFLIEVAREMWEEVIYLYKFGIEHTIVDRYRMRYGFCIFPDYSQPAVWTTNLTLGFGTYYKNYSFDFGLGFGKRDYASSDFGGLQISEKTIFDETMLHFLISFGVLF</sequence>
<dbReference type="Gene3D" id="2.40.160.60">
    <property type="entry name" value="Outer membrane protein transport protein (OMPP1/FadL/TodX)"/>
    <property type="match status" value="1"/>
</dbReference>